<keyword evidence="4" id="KW-1185">Reference proteome</keyword>
<dbReference type="Proteomes" id="UP000431744">
    <property type="component" value="Unassembled WGS sequence"/>
</dbReference>
<evidence type="ECO:0000256" key="2">
    <source>
        <dbReference type="SAM" id="Phobius"/>
    </source>
</evidence>
<reference evidence="3 4" key="1">
    <citation type="submission" date="2019-09" db="EMBL/GenBank/DDBJ databases">
        <title>Phylogeny of genus Pseudoclavibacter and closely related genus.</title>
        <authorList>
            <person name="Li Y."/>
        </authorList>
    </citation>
    <scope>NUCLEOTIDE SEQUENCE [LARGE SCALE GENOMIC DNA]</scope>
    <source>
        <strain evidence="3 4">EGI 60007</strain>
    </source>
</reference>
<keyword evidence="2" id="KW-0472">Membrane</keyword>
<name>A0A6H9WLQ7_9MICO</name>
<protein>
    <submittedName>
        <fullName evidence="3">Uncharacterized protein</fullName>
    </submittedName>
</protein>
<dbReference type="OrthoDB" id="5116777at2"/>
<gene>
    <name evidence="3" type="ORF">F8O04_12965</name>
</gene>
<dbReference type="AlphaFoldDB" id="A0A6H9WLQ7"/>
<sequence length="172" mass="19390">MSRVGSASGRNDSAASREPELKPGKALDLLTEKVEKWATSYRRLDEPERWESDFEARFRREAAELARRSTAEARRFEARDWFLAVILWALIAVMVWLFSVFVMQLDGVWPLVFAAFAVLVGAVGVWQSYLEVTSEKRAAGKLAKNEQWLLGVTRKTANRLLSQRAAARGTGS</sequence>
<keyword evidence="2" id="KW-1133">Transmembrane helix</keyword>
<feature type="transmembrane region" description="Helical" evidence="2">
    <location>
        <begin position="81"/>
        <end position="102"/>
    </location>
</feature>
<keyword evidence="2" id="KW-0812">Transmembrane</keyword>
<proteinExistence type="predicted"/>
<feature type="transmembrane region" description="Helical" evidence="2">
    <location>
        <begin position="108"/>
        <end position="129"/>
    </location>
</feature>
<evidence type="ECO:0000313" key="3">
    <source>
        <dbReference type="EMBL" id="KAB1646660.1"/>
    </source>
</evidence>
<organism evidence="3 4">
    <name type="scientific">Pseudoclavibacter endophyticus</name>
    <dbReference type="NCBI Taxonomy" id="1778590"/>
    <lineage>
        <taxon>Bacteria</taxon>
        <taxon>Bacillati</taxon>
        <taxon>Actinomycetota</taxon>
        <taxon>Actinomycetes</taxon>
        <taxon>Micrococcales</taxon>
        <taxon>Microbacteriaceae</taxon>
        <taxon>Pseudoclavibacter</taxon>
    </lineage>
</organism>
<evidence type="ECO:0000313" key="4">
    <source>
        <dbReference type="Proteomes" id="UP000431744"/>
    </source>
</evidence>
<dbReference type="EMBL" id="WBJY01000004">
    <property type="protein sequence ID" value="KAB1646660.1"/>
    <property type="molecule type" value="Genomic_DNA"/>
</dbReference>
<feature type="region of interest" description="Disordered" evidence="1">
    <location>
        <begin position="1"/>
        <end position="22"/>
    </location>
</feature>
<accession>A0A6H9WLQ7</accession>
<dbReference type="RefSeq" id="WP_158029826.1">
    <property type="nucleotide sequence ID" value="NZ_BMHG01000002.1"/>
</dbReference>
<evidence type="ECO:0000256" key="1">
    <source>
        <dbReference type="SAM" id="MobiDB-lite"/>
    </source>
</evidence>
<comment type="caution">
    <text evidence="3">The sequence shown here is derived from an EMBL/GenBank/DDBJ whole genome shotgun (WGS) entry which is preliminary data.</text>
</comment>